<feature type="transmembrane region" description="Helical" evidence="1">
    <location>
        <begin position="76"/>
        <end position="96"/>
    </location>
</feature>
<evidence type="ECO:0008006" key="6">
    <source>
        <dbReference type="Google" id="ProtNLM"/>
    </source>
</evidence>
<feature type="transmembrane region" description="Helical" evidence="1">
    <location>
        <begin position="108"/>
        <end position="127"/>
    </location>
</feature>
<keyword evidence="1" id="KW-0472">Membrane</keyword>
<dbReference type="RefSeq" id="WP_341468875.1">
    <property type="nucleotide sequence ID" value="NZ_CP128399.1"/>
</dbReference>
<keyword evidence="1" id="KW-0812">Transmembrane</keyword>
<evidence type="ECO:0000313" key="5">
    <source>
        <dbReference type="Proteomes" id="UP001431572"/>
    </source>
</evidence>
<evidence type="ECO:0000313" key="4">
    <source>
        <dbReference type="Proteomes" id="UP000521676"/>
    </source>
</evidence>
<reference evidence="3" key="2">
    <citation type="journal article" date="2024" name="Nature">
        <title>Anoxygenic phototroph of the Chloroflexota uses a type I reaction centre.</title>
        <authorList>
            <person name="Tsuji J.M."/>
            <person name="Shaw N.A."/>
            <person name="Nagashima S."/>
            <person name="Venkiteswaran J.J."/>
            <person name="Schiff S.L."/>
            <person name="Watanabe T."/>
            <person name="Fukui M."/>
            <person name="Hanada S."/>
            <person name="Tank M."/>
            <person name="Neufeld J.D."/>
        </authorList>
    </citation>
    <scope>NUCLEOTIDE SEQUENCE</scope>
    <source>
        <strain evidence="3">L227-S17</strain>
    </source>
</reference>
<gene>
    <name evidence="2" type="ORF">HXX08_04395</name>
    <name evidence="3" type="ORF">OZ401_000227</name>
</gene>
<evidence type="ECO:0000256" key="1">
    <source>
        <dbReference type="SAM" id="Phobius"/>
    </source>
</evidence>
<dbReference type="AlphaFoldDB" id="A0A8T7M0W1"/>
<dbReference type="Proteomes" id="UP001431572">
    <property type="component" value="Chromosome 1"/>
</dbReference>
<organism evidence="2 4">
    <name type="scientific">Candidatus Chlorohelix allophototropha</name>
    <dbReference type="NCBI Taxonomy" id="3003348"/>
    <lineage>
        <taxon>Bacteria</taxon>
        <taxon>Bacillati</taxon>
        <taxon>Chloroflexota</taxon>
        <taxon>Chloroflexia</taxon>
        <taxon>Candidatus Chloroheliales</taxon>
        <taxon>Candidatus Chloroheliaceae</taxon>
        <taxon>Candidatus Chlorohelix</taxon>
    </lineage>
</organism>
<sequence>MVGLKKALAVIISIIILLGFFPLYQLVKDNPPTLAIFYGFNIVFMVAVSAIQRGKVNRLKNSAGVLLCSFDTRWRLVSIIIGAFASIFLILTLTLTPDKAMLSETLPFYFSLSLLTINLFATLFIPLGKVEFRENGIISTARYIPYHTIISYYFIGMKLKVKYLDSAGRRSSYTEDLPIKWAGAVQEQLASRNIPYTLPTTAHI</sequence>
<keyword evidence="1" id="KW-1133">Transmembrane helix</keyword>
<dbReference type="Proteomes" id="UP000521676">
    <property type="component" value="Unassembled WGS sequence"/>
</dbReference>
<keyword evidence="5" id="KW-1185">Reference proteome</keyword>
<feature type="transmembrane region" description="Helical" evidence="1">
    <location>
        <begin position="7"/>
        <end position="27"/>
    </location>
</feature>
<dbReference type="EMBL" id="CP128399">
    <property type="protein sequence ID" value="WJW66981.1"/>
    <property type="molecule type" value="Genomic_DNA"/>
</dbReference>
<protein>
    <recommendedName>
        <fullName evidence="6">DUF5673 domain-containing protein</fullName>
    </recommendedName>
</protein>
<reference evidence="2 4" key="1">
    <citation type="submission" date="2020-06" db="EMBL/GenBank/DDBJ databases">
        <title>Anoxygenic phototrophic Chloroflexota member uses a Type I reaction center.</title>
        <authorList>
            <person name="Tsuji J.M."/>
            <person name="Shaw N.A."/>
            <person name="Nagashima S."/>
            <person name="Venkiteswaran J."/>
            <person name="Schiff S.L."/>
            <person name="Hanada S."/>
            <person name="Tank M."/>
            <person name="Neufeld J.D."/>
        </authorList>
    </citation>
    <scope>NUCLEOTIDE SEQUENCE [LARGE SCALE GENOMIC DNA]</scope>
    <source>
        <strain evidence="2">L227-S17</strain>
    </source>
</reference>
<evidence type="ECO:0000313" key="3">
    <source>
        <dbReference type="EMBL" id="WJW66981.1"/>
    </source>
</evidence>
<dbReference type="EMBL" id="JACATZ010000001">
    <property type="protein sequence ID" value="NWJ45101.1"/>
    <property type="molecule type" value="Genomic_DNA"/>
</dbReference>
<evidence type="ECO:0000313" key="2">
    <source>
        <dbReference type="EMBL" id="NWJ45101.1"/>
    </source>
</evidence>
<proteinExistence type="predicted"/>
<feature type="transmembrane region" description="Helical" evidence="1">
    <location>
        <begin position="33"/>
        <end position="51"/>
    </location>
</feature>
<accession>A0A8T7M0W1</accession>
<name>A0A8T7M0W1_9CHLR</name>